<dbReference type="RefSeq" id="WP_231449395.1">
    <property type="nucleotide sequence ID" value="NZ_JAJOMB010000031.1"/>
</dbReference>
<keyword evidence="4" id="KW-0472">Membrane</keyword>
<dbReference type="GO" id="GO:0005829">
    <property type="term" value="C:cytosol"/>
    <property type="evidence" value="ECO:0007669"/>
    <property type="project" value="TreeGrafter"/>
</dbReference>
<keyword evidence="3" id="KW-0446">Lipid-binding</keyword>
<dbReference type="Pfam" id="PF05719">
    <property type="entry name" value="GPP34"/>
    <property type="match status" value="1"/>
</dbReference>
<dbReference type="GO" id="GO:0006890">
    <property type="term" value="P:retrograde vesicle-mediated transport, Golgi to endoplasmic reticulum"/>
    <property type="evidence" value="ECO:0007669"/>
    <property type="project" value="TreeGrafter"/>
</dbReference>
<dbReference type="GO" id="GO:0070273">
    <property type="term" value="F:phosphatidylinositol-4-phosphate binding"/>
    <property type="evidence" value="ECO:0007669"/>
    <property type="project" value="InterPro"/>
</dbReference>
<organism evidence="5 6">
    <name type="scientific">Kineosporia babensis</name>
    <dbReference type="NCBI Taxonomy" id="499548"/>
    <lineage>
        <taxon>Bacteria</taxon>
        <taxon>Bacillati</taxon>
        <taxon>Actinomycetota</taxon>
        <taxon>Actinomycetes</taxon>
        <taxon>Kineosporiales</taxon>
        <taxon>Kineosporiaceae</taxon>
        <taxon>Kineosporia</taxon>
    </lineage>
</organism>
<proteinExistence type="predicted"/>
<dbReference type="AlphaFoldDB" id="A0A9X1T4A9"/>
<sequence length="235" mass="24960">MTEYTSGDTLLVEDLMLLLLHDEKGNVAGETVVNYILGGALLVELSLLGRVDQEEKKSMFSNRRILTAGDGPLPDPLLQEAFDVIAEKPRSGMSVLEKVGRGLPKKVAARLVERGMVREEKTKILGVFPRTLHPAVNDSHEKEVRREIRAVLADGAEPGPRSGALIALLSGSDTLKPALKDMDPPLPWSSEIRKRGKAIQDGEWGAKVVKDAVVTIIAVIAAGASAGAAGGAASS</sequence>
<protein>
    <submittedName>
        <fullName evidence="5">GPP34 family phosphoprotein</fullName>
    </submittedName>
</protein>
<dbReference type="Proteomes" id="UP001138997">
    <property type="component" value="Unassembled WGS sequence"/>
</dbReference>
<dbReference type="Gene3D" id="1.10.3630.10">
    <property type="entry name" value="yeast vps74-n-term truncation variant domain like"/>
    <property type="match status" value="1"/>
</dbReference>
<name>A0A9X1T4A9_9ACTN</name>
<comment type="caution">
    <text evidence="5">The sequence shown here is derived from an EMBL/GenBank/DDBJ whole genome shotgun (WGS) entry which is preliminary data.</text>
</comment>
<dbReference type="InterPro" id="IPR008628">
    <property type="entry name" value="GPP34-like"/>
</dbReference>
<comment type="subcellular location">
    <subcellularLocation>
        <location evidence="1">Golgi apparatus membrane</location>
        <topology evidence="1">Peripheral membrane protein</topology>
        <orientation evidence="1">Cytoplasmic side</orientation>
    </subcellularLocation>
</comment>
<dbReference type="GO" id="GO:0048194">
    <property type="term" value="P:Golgi vesicle budding"/>
    <property type="evidence" value="ECO:0007669"/>
    <property type="project" value="TreeGrafter"/>
</dbReference>
<evidence type="ECO:0000313" key="6">
    <source>
        <dbReference type="Proteomes" id="UP001138997"/>
    </source>
</evidence>
<evidence type="ECO:0000256" key="4">
    <source>
        <dbReference type="ARBA" id="ARBA00023136"/>
    </source>
</evidence>
<dbReference type="InterPro" id="IPR038261">
    <property type="entry name" value="GPP34-like_sf"/>
</dbReference>
<keyword evidence="6" id="KW-1185">Reference proteome</keyword>
<dbReference type="EMBL" id="JAJOMB010000031">
    <property type="protein sequence ID" value="MCD5316543.1"/>
    <property type="molecule type" value="Genomic_DNA"/>
</dbReference>
<dbReference type="GO" id="GO:0043001">
    <property type="term" value="P:Golgi to plasma membrane protein transport"/>
    <property type="evidence" value="ECO:0007669"/>
    <property type="project" value="TreeGrafter"/>
</dbReference>
<evidence type="ECO:0000256" key="2">
    <source>
        <dbReference type="ARBA" id="ARBA00023034"/>
    </source>
</evidence>
<dbReference type="GO" id="GO:0012505">
    <property type="term" value="C:endomembrane system"/>
    <property type="evidence" value="ECO:0007669"/>
    <property type="project" value="UniProtKB-ARBA"/>
</dbReference>
<keyword evidence="2" id="KW-0333">Golgi apparatus</keyword>
<accession>A0A9X1T4A9</accession>
<reference evidence="5" key="1">
    <citation type="submission" date="2021-11" db="EMBL/GenBank/DDBJ databases">
        <title>Streptomyces corallinus and Kineosporia corallina sp. nov., two new coral-derived marine actinobacteria.</title>
        <authorList>
            <person name="Buangrab K."/>
            <person name="Sutthacheep M."/>
            <person name="Yeemin T."/>
            <person name="Harunari E."/>
            <person name="Igarashi Y."/>
            <person name="Sripreechasak P."/>
            <person name="Kanchanasin P."/>
            <person name="Tanasupawat S."/>
            <person name="Phongsopitanun W."/>
        </authorList>
    </citation>
    <scope>NUCLEOTIDE SEQUENCE</scope>
    <source>
        <strain evidence="5">JCM 31032</strain>
    </source>
</reference>
<evidence type="ECO:0000313" key="5">
    <source>
        <dbReference type="EMBL" id="MCD5316543.1"/>
    </source>
</evidence>
<evidence type="ECO:0000256" key="1">
    <source>
        <dbReference type="ARBA" id="ARBA00004255"/>
    </source>
</evidence>
<dbReference type="PANTHER" id="PTHR12704:SF2">
    <property type="entry name" value="GOLGI PHOSPHOPROTEIN 3 HOMOLOG SAURON"/>
    <property type="match status" value="1"/>
</dbReference>
<evidence type="ECO:0000256" key="3">
    <source>
        <dbReference type="ARBA" id="ARBA00023121"/>
    </source>
</evidence>
<dbReference type="PANTHER" id="PTHR12704">
    <property type="entry name" value="TRANS-GOLGI PROTEIN GMX33"/>
    <property type="match status" value="1"/>
</dbReference>
<gene>
    <name evidence="5" type="ORF">LR394_37165</name>
</gene>
<dbReference type="GO" id="GO:0007030">
    <property type="term" value="P:Golgi organization"/>
    <property type="evidence" value="ECO:0007669"/>
    <property type="project" value="TreeGrafter"/>
</dbReference>